<sequence length="208" mass="22988">MLVDKPNALFAYSLISLEYLGSFHSIVPFNTSMSNVVRFLLLFEAMDSRTNHFKGGAEGMTHDAQRIIELLRGAQQEHFKGSKTFLLSKVKVEELKEASLGGFIASKSKEEECLEPTAIGRAHPTIHGRALALEEKSALNLLPIIGPPTVVSSFPRPIDDGRPRPTVDSRSDSQTIFGSKPYWHSMMDLPSTVGLGPLSFGFYSFKLF</sequence>
<comment type="caution">
    <text evidence="1">The sequence shown here is derived from an EMBL/GenBank/DDBJ whole genome shotgun (WGS) entry which is preliminary data.</text>
</comment>
<reference evidence="2" key="1">
    <citation type="journal article" date="2023" name="Nat. Plants">
        <title>Single-cell RNA sequencing provides a high-resolution roadmap for understanding the multicellular compartmentation of specialized metabolism.</title>
        <authorList>
            <person name="Sun S."/>
            <person name="Shen X."/>
            <person name="Li Y."/>
            <person name="Li Y."/>
            <person name="Wang S."/>
            <person name="Li R."/>
            <person name="Zhang H."/>
            <person name="Shen G."/>
            <person name="Guo B."/>
            <person name="Wei J."/>
            <person name="Xu J."/>
            <person name="St-Pierre B."/>
            <person name="Chen S."/>
            <person name="Sun C."/>
        </authorList>
    </citation>
    <scope>NUCLEOTIDE SEQUENCE [LARGE SCALE GENOMIC DNA]</scope>
</reference>
<gene>
    <name evidence="1" type="ORF">M9H77_31163</name>
</gene>
<dbReference type="Proteomes" id="UP001060085">
    <property type="component" value="Linkage Group LG07"/>
</dbReference>
<dbReference type="EMBL" id="CM044707">
    <property type="protein sequence ID" value="KAI5653976.1"/>
    <property type="molecule type" value="Genomic_DNA"/>
</dbReference>
<evidence type="ECO:0000313" key="2">
    <source>
        <dbReference type="Proteomes" id="UP001060085"/>
    </source>
</evidence>
<protein>
    <submittedName>
        <fullName evidence="1">Uncharacterized protein</fullName>
    </submittedName>
</protein>
<evidence type="ECO:0000313" key="1">
    <source>
        <dbReference type="EMBL" id="KAI5653976.1"/>
    </source>
</evidence>
<keyword evidence="2" id="KW-1185">Reference proteome</keyword>
<proteinExistence type="predicted"/>
<organism evidence="1 2">
    <name type="scientific">Catharanthus roseus</name>
    <name type="common">Madagascar periwinkle</name>
    <name type="synonym">Vinca rosea</name>
    <dbReference type="NCBI Taxonomy" id="4058"/>
    <lineage>
        <taxon>Eukaryota</taxon>
        <taxon>Viridiplantae</taxon>
        <taxon>Streptophyta</taxon>
        <taxon>Embryophyta</taxon>
        <taxon>Tracheophyta</taxon>
        <taxon>Spermatophyta</taxon>
        <taxon>Magnoliopsida</taxon>
        <taxon>eudicotyledons</taxon>
        <taxon>Gunneridae</taxon>
        <taxon>Pentapetalae</taxon>
        <taxon>asterids</taxon>
        <taxon>lamiids</taxon>
        <taxon>Gentianales</taxon>
        <taxon>Apocynaceae</taxon>
        <taxon>Rauvolfioideae</taxon>
        <taxon>Vinceae</taxon>
        <taxon>Catharanthinae</taxon>
        <taxon>Catharanthus</taxon>
    </lineage>
</organism>
<accession>A0ACC0A085</accession>
<name>A0ACC0A085_CATRO</name>